<keyword evidence="3" id="KW-1185">Reference proteome</keyword>
<accession>A0A0R2MUC4</accession>
<dbReference type="Gene3D" id="3.40.50.720">
    <property type="entry name" value="NAD(P)-binding Rossmann-like Domain"/>
    <property type="match status" value="1"/>
</dbReference>
<reference evidence="2 3" key="1">
    <citation type="journal article" date="2015" name="Genome Announc.">
        <title>Expanding the biotechnology potential of lactobacilli through comparative genomics of 213 strains and associated genera.</title>
        <authorList>
            <person name="Sun Z."/>
            <person name="Harris H.M."/>
            <person name="McCann A."/>
            <person name="Guo C."/>
            <person name="Argimon S."/>
            <person name="Zhang W."/>
            <person name="Yang X."/>
            <person name="Jeffery I.B."/>
            <person name="Cooney J.C."/>
            <person name="Kagawa T.F."/>
            <person name="Liu W."/>
            <person name="Song Y."/>
            <person name="Salvetti E."/>
            <person name="Wrobel A."/>
            <person name="Rasinkangas P."/>
            <person name="Parkhill J."/>
            <person name="Rea M.C."/>
            <person name="O'Sullivan O."/>
            <person name="Ritari J."/>
            <person name="Douillard F.P."/>
            <person name="Paul Ross R."/>
            <person name="Yang R."/>
            <person name="Briner A.E."/>
            <person name="Felis G.E."/>
            <person name="de Vos W.M."/>
            <person name="Barrangou R."/>
            <person name="Klaenhammer T.R."/>
            <person name="Caufield P.W."/>
            <person name="Cui Y."/>
            <person name="Zhang H."/>
            <person name="O'Toole P.W."/>
        </authorList>
    </citation>
    <scope>NUCLEOTIDE SEQUENCE [LARGE SCALE GENOMIC DNA]</scope>
    <source>
        <strain evidence="2 3">DSM 24301</strain>
    </source>
</reference>
<dbReference type="PATRIC" id="fig|1293598.4.peg.281"/>
<dbReference type="SUPFAM" id="SSF51735">
    <property type="entry name" value="NAD(P)-binding Rossmann-fold domains"/>
    <property type="match status" value="1"/>
</dbReference>
<dbReference type="InterPro" id="IPR036291">
    <property type="entry name" value="NAD(P)-bd_dom_sf"/>
</dbReference>
<feature type="domain" description="NAD-dependent epimerase/dehydratase" evidence="1">
    <location>
        <begin position="4"/>
        <end position="213"/>
    </location>
</feature>
<protein>
    <recommendedName>
        <fullName evidence="1">NAD-dependent epimerase/dehydratase domain-containing protein</fullName>
    </recommendedName>
</protein>
<comment type="caution">
    <text evidence="2">The sequence shown here is derived from an EMBL/GenBank/DDBJ whole genome shotgun (WGS) entry which is preliminary data.</text>
</comment>
<dbReference type="STRING" id="1293598.IV56_GL000262"/>
<evidence type="ECO:0000313" key="2">
    <source>
        <dbReference type="EMBL" id="KRO15171.1"/>
    </source>
</evidence>
<dbReference type="EMBL" id="JQCE01000075">
    <property type="protein sequence ID" value="KRO15171.1"/>
    <property type="molecule type" value="Genomic_DNA"/>
</dbReference>
<dbReference type="Proteomes" id="UP000050969">
    <property type="component" value="Unassembled WGS sequence"/>
</dbReference>
<dbReference type="RefSeq" id="WP_056993387.1">
    <property type="nucleotide sequence ID" value="NZ_JQCE01000075.1"/>
</dbReference>
<dbReference type="InterPro" id="IPR001509">
    <property type="entry name" value="Epimerase_deHydtase"/>
</dbReference>
<evidence type="ECO:0000259" key="1">
    <source>
        <dbReference type="Pfam" id="PF01370"/>
    </source>
</evidence>
<dbReference type="AlphaFoldDB" id="A0A0R2MUC4"/>
<proteinExistence type="predicted"/>
<sequence length="306" mass="34983">MQTILGSNGQIGQELAKELNRNYTQSLRLVSRHPQKVNETDEVMAADLMNFDQTNAAVAGSAIVYFTVGLPMNSTMWEEQFPTIIDNVIRAVEANHSKLVFFDNTYMYPKDARPQTETTAFEPIGRKATVRAKMAQTILGEMAAGRLDAVICRAPEFYGPGKTQSITNTMLFKNLKAGKKGYVPLSDRTLRSLIWTPDASRAMALIGNTPDAFGQTWHLPVDKPQRYRDLVQLANQETHSHFKDTVLPMWLFRLARPFNQRIQELFELLPRYKYDNLFVTDKFNTRFPDFKTTTFEEGIHQIFSEE</sequence>
<name>A0A0R2MUC4_9LACO</name>
<organism evidence="2 3">
    <name type="scientific">Lacticaseibacillus saniviri JCM 17471 = DSM 24301</name>
    <dbReference type="NCBI Taxonomy" id="1293598"/>
    <lineage>
        <taxon>Bacteria</taxon>
        <taxon>Bacillati</taxon>
        <taxon>Bacillota</taxon>
        <taxon>Bacilli</taxon>
        <taxon>Lactobacillales</taxon>
        <taxon>Lactobacillaceae</taxon>
        <taxon>Lacticaseibacillus</taxon>
    </lineage>
</organism>
<dbReference type="Pfam" id="PF01370">
    <property type="entry name" value="Epimerase"/>
    <property type="match status" value="1"/>
</dbReference>
<gene>
    <name evidence="2" type="ORF">IV56_GL000262</name>
</gene>
<evidence type="ECO:0000313" key="3">
    <source>
        <dbReference type="Proteomes" id="UP000050969"/>
    </source>
</evidence>